<proteinExistence type="predicted"/>
<dbReference type="AlphaFoldDB" id="A0A2N8ZCC2"/>
<evidence type="ECO:0000313" key="2">
    <source>
        <dbReference type="EMBL" id="SON49555.1"/>
    </source>
</evidence>
<feature type="transmembrane region" description="Helical" evidence="1">
    <location>
        <begin position="25"/>
        <end position="46"/>
    </location>
</feature>
<protein>
    <submittedName>
        <fullName evidence="2">Uncharacterized protein</fullName>
    </submittedName>
</protein>
<keyword evidence="1" id="KW-0472">Membrane</keyword>
<organism evidence="2 3">
    <name type="scientific">Vibrio tapetis subsp. tapetis</name>
    <dbReference type="NCBI Taxonomy" id="1671868"/>
    <lineage>
        <taxon>Bacteria</taxon>
        <taxon>Pseudomonadati</taxon>
        <taxon>Pseudomonadota</taxon>
        <taxon>Gammaproteobacteria</taxon>
        <taxon>Vibrionales</taxon>
        <taxon>Vibrionaceae</taxon>
        <taxon>Vibrio</taxon>
    </lineage>
</organism>
<reference evidence="2 3" key="1">
    <citation type="submission" date="2017-10" db="EMBL/GenBank/DDBJ databases">
        <authorList>
            <person name="Banno H."/>
            <person name="Chua N.-H."/>
        </authorList>
    </citation>
    <scope>NUCLEOTIDE SEQUENCE [LARGE SCALE GENOMIC DNA]</scope>
    <source>
        <strain evidence="2">Vibrio tapetis CECT4600</strain>
    </source>
</reference>
<keyword evidence="1" id="KW-0812">Transmembrane</keyword>
<accession>A0A2N8ZCC2</accession>
<evidence type="ECO:0000313" key="3">
    <source>
        <dbReference type="Proteomes" id="UP000235828"/>
    </source>
</evidence>
<sequence length="78" mass="8443">MGSLGLKVSARKVEKNKEELDESSSVNFCVFYFALTALPLLALVVVGKSENLVLSGSPDSTIKWLDGAFQPLQQPQSD</sequence>
<dbReference type="KEGG" id="vta:A1576"/>
<keyword evidence="3" id="KW-1185">Reference proteome</keyword>
<name>A0A2N8ZCC2_9VIBR</name>
<evidence type="ECO:0000256" key="1">
    <source>
        <dbReference type="SAM" id="Phobius"/>
    </source>
</evidence>
<keyword evidence="1" id="KW-1133">Transmembrane helix</keyword>
<dbReference type="Proteomes" id="UP000235828">
    <property type="component" value="Chromosome A"/>
</dbReference>
<dbReference type="EMBL" id="LT960611">
    <property type="protein sequence ID" value="SON49555.1"/>
    <property type="molecule type" value="Genomic_DNA"/>
</dbReference>
<gene>
    <name evidence="2" type="ORF">VTAP4600_A1576</name>
</gene>